<proteinExistence type="predicted"/>
<dbReference type="EMBL" id="JAWLLM010000006">
    <property type="protein sequence ID" value="MDV7042138.1"/>
    <property type="molecule type" value="Genomic_DNA"/>
</dbReference>
<organism evidence="4 6">
    <name type="scientific">Dickeya solani</name>
    <dbReference type="NCBI Taxonomy" id="1089444"/>
    <lineage>
        <taxon>Bacteria</taxon>
        <taxon>Pseudomonadati</taxon>
        <taxon>Pseudomonadota</taxon>
        <taxon>Gammaproteobacteria</taxon>
        <taxon>Enterobacterales</taxon>
        <taxon>Pectobacteriaceae</taxon>
        <taxon>Dickeya</taxon>
    </lineage>
</organism>
<reference evidence="3 5" key="2">
    <citation type="submission" date="2023-10" db="EMBL/GenBank/DDBJ databases">
        <title>Clonality and diversity in the soft rot Dickeya solani phytopathogen.</title>
        <authorList>
            <person name="Pedron J."/>
            <person name="Van Gijisegem F."/>
            <person name="Portier P."/>
            <person name="Taghouti G."/>
        </authorList>
    </citation>
    <scope>NUCLEOTIDE SEQUENCE [LARGE SCALE GENOMIC DNA]</scope>
    <source>
        <strain evidence="3 5">FVG2-MFV017-A9</strain>
    </source>
</reference>
<feature type="compositionally biased region" description="Gly residues" evidence="1">
    <location>
        <begin position="47"/>
        <end position="56"/>
    </location>
</feature>
<evidence type="ECO:0000313" key="4">
    <source>
        <dbReference type="EMBL" id="WOA52131.1"/>
    </source>
</evidence>
<dbReference type="RefSeq" id="WP_146053333.1">
    <property type="nucleotide sequence ID" value="NZ_CP017454.1"/>
</dbReference>
<evidence type="ECO:0000313" key="6">
    <source>
        <dbReference type="Proteomes" id="UP001304423"/>
    </source>
</evidence>
<feature type="chain" id="PRO_5042863617" evidence="2">
    <location>
        <begin position="22"/>
        <end position="95"/>
    </location>
</feature>
<feature type="region of interest" description="Disordered" evidence="1">
    <location>
        <begin position="47"/>
        <end position="95"/>
    </location>
</feature>
<dbReference type="Proteomes" id="UP001304423">
    <property type="component" value="Chromosome"/>
</dbReference>
<accession>A0AAP1TQ67</accession>
<protein>
    <submittedName>
        <fullName evidence="4">Uncharacterized protein</fullName>
    </submittedName>
</protein>
<evidence type="ECO:0000313" key="5">
    <source>
        <dbReference type="Proteomes" id="UP001187868"/>
    </source>
</evidence>
<reference evidence="4" key="1">
    <citation type="submission" date="2023-10" db="EMBL/GenBank/DDBJ databases">
        <title>Clonality and diversity in the soft rot Dickeya solani phytopathogen.</title>
        <authorList>
            <person name="Pedron J."/>
            <person name="Van Gijsegem F."/>
            <person name="Portier P."/>
            <person name="Taghouti G."/>
        </authorList>
    </citation>
    <scope>NUCLEOTIDE SEQUENCE</scope>
    <source>
        <strain evidence="4">CFBP5647</strain>
    </source>
</reference>
<feature type="signal peptide" evidence="2">
    <location>
        <begin position="1"/>
        <end position="21"/>
    </location>
</feature>
<dbReference type="EMBL" id="CP136339">
    <property type="protein sequence ID" value="WOA52131.1"/>
    <property type="molecule type" value="Genomic_DNA"/>
</dbReference>
<name>A0AAP1TQ67_9GAMM</name>
<dbReference type="Proteomes" id="UP001187868">
    <property type="component" value="Unassembled WGS sequence"/>
</dbReference>
<keyword evidence="5" id="KW-1185">Reference proteome</keyword>
<sequence>MNKTMVFIYLVTCGFSSMTYAAHDDIVSQNRGETKGTLLVSVSQAGGAGLPGGKNGKPGMNGCPGGTTPSSDGKYYLPGTNQECNPAHHRHAHRG</sequence>
<evidence type="ECO:0000256" key="1">
    <source>
        <dbReference type="SAM" id="MobiDB-lite"/>
    </source>
</evidence>
<dbReference type="GeneID" id="43521195"/>
<keyword evidence="2" id="KW-0732">Signal</keyword>
<gene>
    <name evidence="3" type="ORF">RUJ08_08335</name>
    <name evidence="4" type="ORF">RXA29_20005</name>
</gene>
<dbReference type="AlphaFoldDB" id="A0AAP1TQ67"/>
<evidence type="ECO:0000256" key="2">
    <source>
        <dbReference type="SAM" id="SignalP"/>
    </source>
</evidence>
<evidence type="ECO:0000313" key="3">
    <source>
        <dbReference type="EMBL" id="MDV7042138.1"/>
    </source>
</evidence>